<dbReference type="GO" id="GO:0030488">
    <property type="term" value="P:tRNA methylation"/>
    <property type="evidence" value="ECO:0007669"/>
    <property type="project" value="TreeGrafter"/>
</dbReference>
<evidence type="ECO:0000256" key="6">
    <source>
        <dbReference type="ARBA" id="ARBA00023134"/>
    </source>
</evidence>
<dbReference type="CDD" id="cd04164">
    <property type="entry name" value="trmE"/>
    <property type="match status" value="1"/>
</dbReference>
<dbReference type="InterPro" id="IPR006073">
    <property type="entry name" value="GTP-bd"/>
</dbReference>
<feature type="binding site" evidence="7">
    <location>
        <position position="254"/>
    </location>
    <ligand>
        <name>K(+)</name>
        <dbReference type="ChEBI" id="CHEBI:29103"/>
    </ligand>
</feature>
<dbReference type="RefSeq" id="WP_103310109.1">
    <property type="nucleotide sequence ID" value="NZ_PPPD01000001.1"/>
</dbReference>
<dbReference type="InterPro" id="IPR027417">
    <property type="entry name" value="P-loop_NTPase"/>
</dbReference>
<keyword evidence="11" id="KW-1185">Reference proteome</keyword>
<keyword evidence="6 7" id="KW-0342">GTP-binding</keyword>
<keyword evidence="7" id="KW-0479">Metal-binding</keyword>
<proteinExistence type="inferred from homology"/>
<comment type="subunit">
    <text evidence="7">Homodimer. Heterotetramer of two MnmE and two MnmG subunits.</text>
</comment>
<keyword evidence="4 7" id="KW-0460">Magnesium</keyword>
<comment type="caution">
    <text evidence="10">The sequence shown here is derived from an EMBL/GenBank/DDBJ whole genome shotgun (WGS) entry which is preliminary data.</text>
</comment>
<feature type="binding site" evidence="7">
    <location>
        <begin position="274"/>
        <end position="277"/>
    </location>
    <ligand>
        <name>GTP</name>
        <dbReference type="ChEBI" id="CHEBI:37565"/>
    </ligand>
</feature>
<keyword evidence="3 7" id="KW-0547">Nucleotide-binding</keyword>
<dbReference type="InterPro" id="IPR031168">
    <property type="entry name" value="G_TrmE"/>
</dbReference>
<gene>
    <name evidence="7 10" type="primary">trmE</name>
    <name evidence="7" type="synonym">mnmE</name>
    <name evidence="10" type="ORF">CVO96_02825</name>
</gene>
<comment type="cofactor">
    <cofactor evidence="7">
        <name>K(+)</name>
        <dbReference type="ChEBI" id="CHEBI:29103"/>
    </cofactor>
    <text evidence="7">Binds 1 potassium ion per subunit.</text>
</comment>
<evidence type="ECO:0000256" key="5">
    <source>
        <dbReference type="ARBA" id="ARBA00022958"/>
    </source>
</evidence>
<evidence type="ECO:0000256" key="7">
    <source>
        <dbReference type="HAMAP-Rule" id="MF_00379"/>
    </source>
</evidence>
<feature type="binding site" evidence="7">
    <location>
        <begin position="249"/>
        <end position="255"/>
    </location>
    <ligand>
        <name>GTP</name>
        <dbReference type="ChEBI" id="CHEBI:37565"/>
    </ligand>
</feature>
<dbReference type="Pfam" id="PF12631">
    <property type="entry name" value="MnmE_helical"/>
    <property type="match status" value="1"/>
</dbReference>
<dbReference type="GO" id="GO:0005525">
    <property type="term" value="F:GTP binding"/>
    <property type="evidence" value="ECO:0007669"/>
    <property type="project" value="UniProtKB-UniRule"/>
</dbReference>
<dbReference type="Gene3D" id="3.40.50.300">
    <property type="entry name" value="P-loop containing nucleotide triphosphate hydrolases"/>
    <property type="match status" value="1"/>
</dbReference>
<dbReference type="EC" id="3.6.-.-" evidence="7"/>
<accession>A0A2K3UV85</accession>
<dbReference type="GO" id="GO:0002098">
    <property type="term" value="P:tRNA wobble uridine modification"/>
    <property type="evidence" value="ECO:0007669"/>
    <property type="project" value="TreeGrafter"/>
</dbReference>
<dbReference type="SUPFAM" id="SSF52540">
    <property type="entry name" value="P-loop containing nucleoside triphosphate hydrolases"/>
    <property type="match status" value="1"/>
</dbReference>
<feature type="binding site" evidence="7">
    <location>
        <position position="127"/>
    </location>
    <ligand>
        <name>(6S)-5-formyl-5,6,7,8-tetrahydrofolate</name>
        <dbReference type="ChEBI" id="CHEBI:57457"/>
    </ligand>
</feature>
<evidence type="ECO:0000256" key="1">
    <source>
        <dbReference type="ARBA" id="ARBA00011043"/>
    </source>
</evidence>
<dbReference type="EMBL" id="PPPD01000001">
    <property type="protein sequence ID" value="PNY80442.1"/>
    <property type="molecule type" value="Genomic_DNA"/>
</dbReference>
<comment type="caution">
    <text evidence="7">Lacks conserved residue(s) required for the propagation of feature annotation.</text>
</comment>
<reference evidence="10 11" key="1">
    <citation type="submission" date="2018-01" db="EMBL/GenBank/DDBJ databases">
        <title>Deinococcus koreensis sp. nov., a radiation-resistant bacterium isolated from river water.</title>
        <authorList>
            <person name="Choi A."/>
        </authorList>
    </citation>
    <scope>NUCLEOTIDE SEQUENCE [LARGE SCALE GENOMIC DNA]</scope>
    <source>
        <strain evidence="10 11">SJW1-2</strain>
    </source>
</reference>
<organism evidence="10 11">
    <name type="scientific">Deinococcus koreensis</name>
    <dbReference type="NCBI Taxonomy" id="2054903"/>
    <lineage>
        <taxon>Bacteria</taxon>
        <taxon>Thermotogati</taxon>
        <taxon>Deinococcota</taxon>
        <taxon>Deinococci</taxon>
        <taxon>Deinococcales</taxon>
        <taxon>Deinococcaceae</taxon>
        <taxon>Deinococcus</taxon>
    </lineage>
</organism>
<dbReference type="NCBIfam" id="TIGR00231">
    <property type="entry name" value="small_GTP"/>
    <property type="match status" value="1"/>
</dbReference>
<evidence type="ECO:0000259" key="9">
    <source>
        <dbReference type="PROSITE" id="PS51709"/>
    </source>
</evidence>
<evidence type="ECO:0000256" key="3">
    <source>
        <dbReference type="ARBA" id="ARBA00022741"/>
    </source>
</evidence>
<evidence type="ECO:0000256" key="4">
    <source>
        <dbReference type="ARBA" id="ARBA00022842"/>
    </source>
</evidence>
<dbReference type="Proteomes" id="UP000236379">
    <property type="component" value="Unassembled WGS sequence"/>
</dbReference>
<evidence type="ECO:0000256" key="8">
    <source>
        <dbReference type="RuleBase" id="RU003313"/>
    </source>
</evidence>
<dbReference type="GO" id="GO:0003924">
    <property type="term" value="F:GTPase activity"/>
    <property type="evidence" value="ECO:0007669"/>
    <property type="project" value="UniProtKB-UniRule"/>
</dbReference>
<dbReference type="InterPro" id="IPR005225">
    <property type="entry name" value="Small_GTP-bd"/>
</dbReference>
<dbReference type="Pfam" id="PF10396">
    <property type="entry name" value="TrmE_N"/>
    <property type="match status" value="1"/>
</dbReference>
<comment type="subcellular location">
    <subcellularLocation>
        <location evidence="7">Cytoplasm</location>
    </subcellularLocation>
</comment>
<evidence type="ECO:0000256" key="2">
    <source>
        <dbReference type="ARBA" id="ARBA00022694"/>
    </source>
</evidence>
<dbReference type="GO" id="GO:0046872">
    <property type="term" value="F:metal ion binding"/>
    <property type="evidence" value="ECO:0007669"/>
    <property type="project" value="UniProtKB-KW"/>
</dbReference>
<dbReference type="InterPro" id="IPR025867">
    <property type="entry name" value="MnmE_helical"/>
</dbReference>
<name>A0A2K3UV85_9DEIO</name>
<evidence type="ECO:0000313" key="10">
    <source>
        <dbReference type="EMBL" id="PNY80442.1"/>
    </source>
</evidence>
<dbReference type="NCBIfam" id="TIGR00450">
    <property type="entry name" value="mnmE_trmE_thdF"/>
    <property type="match status" value="1"/>
</dbReference>
<keyword evidence="5 7" id="KW-0630">Potassium</keyword>
<feature type="domain" description="TrmE-type G" evidence="9">
    <location>
        <begin position="220"/>
        <end position="367"/>
    </location>
</feature>
<dbReference type="OrthoDB" id="9805918at2"/>
<sequence length="439" mass="45722">MTRTGLSDTIAAIATAPGSAGVGIVRVSGHRALEVADGLFRGKRRPSKTRGGRFLFGDLLAADGERLDEGLVLVFRGGRSYTGEDVAEFQTHGSPAVLGRVLARTLELGARLARPGEFTLRAYLAGRLDLAQAEAVLGLVEAQTEAARRQATLGLSGALGTRVARIGANLTRTLAALQAMLDYPEEGVPEEDRELPLAAARRDLLELVGTARAGQVATRGARLALIGRPNAGKSSLLNALVGFERSIVTPLPGTTRDYLEAGLELSGVPVTLVDTAGIRETGDAIEAAGVRQALNLAGGADLVLALEDGSAPREALPAELPPGARVIRIRTKADLSAAWTDPGALDVSAVTGAGLPELREAMGTALLGDVSRGEAWLTTERQADAARRALAHVDAASALPDDLASYELEEALGALSELTGRDVQEDVIDAVFRNFCVGK</sequence>
<feature type="binding site" evidence="7">
    <location>
        <position position="26"/>
    </location>
    <ligand>
        <name>(6S)-5-formyl-5,6,7,8-tetrahydrofolate</name>
        <dbReference type="ChEBI" id="CHEBI:57457"/>
    </ligand>
</feature>
<comment type="function">
    <text evidence="7">Exhibits a very high intrinsic GTPase hydrolysis rate. Involved in the addition of a carboxymethylaminomethyl (cmnm) group at the wobble position (U34) of certain tRNAs, forming tRNA-cmnm(5)s(2)U34.</text>
</comment>
<keyword evidence="7" id="KW-0963">Cytoplasm</keyword>
<dbReference type="InterPro" id="IPR004520">
    <property type="entry name" value="GTPase_MnmE"/>
</dbReference>
<dbReference type="CDD" id="cd14858">
    <property type="entry name" value="TrmE_N"/>
    <property type="match status" value="1"/>
</dbReference>
<dbReference type="InterPro" id="IPR027368">
    <property type="entry name" value="MnmE_dom2"/>
</dbReference>
<feature type="binding site" evidence="7">
    <location>
        <begin position="230"/>
        <end position="235"/>
    </location>
    <ligand>
        <name>GTP</name>
        <dbReference type="ChEBI" id="CHEBI:37565"/>
    </ligand>
</feature>
<dbReference type="InterPro" id="IPR018948">
    <property type="entry name" value="GTP-bd_TrmE_N"/>
</dbReference>
<keyword evidence="7" id="KW-0378">Hydrolase</keyword>
<feature type="binding site" evidence="7">
    <location>
        <position position="88"/>
    </location>
    <ligand>
        <name>(6S)-5-formyl-5,6,7,8-tetrahydrofolate</name>
        <dbReference type="ChEBI" id="CHEBI:57457"/>
    </ligand>
</feature>
<dbReference type="PANTHER" id="PTHR42714:SF2">
    <property type="entry name" value="TRNA MODIFICATION GTPASE GTPBP3, MITOCHONDRIAL"/>
    <property type="match status" value="1"/>
</dbReference>
<protein>
    <recommendedName>
        <fullName evidence="7">tRNA modification GTPase MnmE</fullName>
        <ecNumber evidence="7">3.6.-.-</ecNumber>
    </recommendedName>
</protein>
<dbReference type="AlphaFoldDB" id="A0A2K3UV85"/>
<dbReference type="PROSITE" id="PS51709">
    <property type="entry name" value="G_TRME"/>
    <property type="match status" value="1"/>
</dbReference>
<dbReference type="Pfam" id="PF01926">
    <property type="entry name" value="MMR_HSR1"/>
    <property type="match status" value="1"/>
</dbReference>
<feature type="binding site" evidence="7">
    <location>
        <position position="255"/>
    </location>
    <ligand>
        <name>Mg(2+)</name>
        <dbReference type="ChEBI" id="CHEBI:18420"/>
    </ligand>
</feature>
<evidence type="ECO:0000313" key="11">
    <source>
        <dbReference type="Proteomes" id="UP000236379"/>
    </source>
</evidence>
<dbReference type="GO" id="GO:0005829">
    <property type="term" value="C:cytosol"/>
    <property type="evidence" value="ECO:0007669"/>
    <property type="project" value="TreeGrafter"/>
</dbReference>
<comment type="similarity">
    <text evidence="1 7 8">Belongs to the TRAFAC class TrmE-Era-EngA-EngB-Septin-like GTPase superfamily. TrmE GTPase family.</text>
</comment>
<feature type="binding site" evidence="7">
    <location>
        <position position="439"/>
    </location>
    <ligand>
        <name>(6S)-5-formyl-5,6,7,8-tetrahydrofolate</name>
        <dbReference type="ChEBI" id="CHEBI:57457"/>
    </ligand>
</feature>
<dbReference type="PANTHER" id="PTHR42714">
    <property type="entry name" value="TRNA MODIFICATION GTPASE GTPBP3"/>
    <property type="match status" value="1"/>
</dbReference>
<dbReference type="Gene3D" id="3.30.1360.120">
    <property type="entry name" value="Probable tRNA modification gtpase trme, domain 1"/>
    <property type="match status" value="1"/>
</dbReference>
<feature type="binding site" evidence="7">
    <location>
        <position position="234"/>
    </location>
    <ligand>
        <name>Mg(2+)</name>
        <dbReference type="ChEBI" id="CHEBI:18420"/>
    </ligand>
</feature>
<keyword evidence="2 7" id="KW-0819">tRNA processing</keyword>
<dbReference type="InterPro" id="IPR027266">
    <property type="entry name" value="TrmE/GcvT-like"/>
</dbReference>
<feature type="binding site" evidence="7">
    <location>
        <position position="251"/>
    </location>
    <ligand>
        <name>K(+)</name>
        <dbReference type="ChEBI" id="CHEBI:29103"/>
    </ligand>
</feature>
<dbReference type="Gene3D" id="1.20.120.430">
    <property type="entry name" value="tRNA modification GTPase MnmE domain 2"/>
    <property type="match status" value="1"/>
</dbReference>
<feature type="binding site" evidence="7">
    <location>
        <position position="249"/>
    </location>
    <ligand>
        <name>K(+)</name>
        <dbReference type="ChEBI" id="CHEBI:29103"/>
    </ligand>
</feature>
<dbReference type="HAMAP" id="MF_00379">
    <property type="entry name" value="GTPase_MnmE"/>
    <property type="match status" value="1"/>
</dbReference>
<feature type="binding site" evidence="7">
    <location>
        <position position="230"/>
    </location>
    <ligand>
        <name>K(+)</name>
        <dbReference type="ChEBI" id="CHEBI:29103"/>
    </ligand>
</feature>